<comment type="caution">
    <text evidence="1">The sequence shown here is derived from an EMBL/GenBank/DDBJ whole genome shotgun (WGS) entry which is preliminary data.</text>
</comment>
<protein>
    <submittedName>
        <fullName evidence="1">Uncharacterized protein</fullName>
    </submittedName>
</protein>
<organism evidence="1 2">
    <name type="scientific">Serratia marcescens</name>
    <dbReference type="NCBI Taxonomy" id="615"/>
    <lineage>
        <taxon>Bacteria</taxon>
        <taxon>Pseudomonadati</taxon>
        <taxon>Pseudomonadota</taxon>
        <taxon>Gammaproteobacteria</taxon>
        <taxon>Enterobacterales</taxon>
        <taxon>Yersiniaceae</taxon>
        <taxon>Serratia</taxon>
    </lineage>
</organism>
<proteinExistence type="predicted"/>
<dbReference type="Proteomes" id="UP000030378">
    <property type="component" value="Unassembled WGS sequence"/>
</dbReference>
<dbReference type="AlphaFoldDB" id="A0AAP8PHZ2"/>
<dbReference type="EMBL" id="JTBC02000002">
    <property type="protein sequence ID" value="PNO70139.1"/>
    <property type="molecule type" value="Genomic_DNA"/>
</dbReference>
<name>A0AAP8PHZ2_SERMA</name>
<sequence>MILIISARTVSGAWDKGVGRKKAPAKMRGKTHNNTREICNTHFADTIRILWANFTKILCSECDKDAVVHK</sequence>
<gene>
    <name evidence="1" type="ORF">MC70_009045</name>
</gene>
<accession>A0AAP8PHZ2</accession>
<evidence type="ECO:0000313" key="1">
    <source>
        <dbReference type="EMBL" id="PNO70139.1"/>
    </source>
</evidence>
<evidence type="ECO:0000313" key="2">
    <source>
        <dbReference type="Proteomes" id="UP000030378"/>
    </source>
</evidence>
<reference evidence="2" key="1">
    <citation type="submission" date="2017-12" db="EMBL/GenBank/DDBJ databases">
        <title>FDA dAtabase for Regulatory Grade micrObial Sequences (FDA-ARGOS): Supporting development and validation of Infectious Disease Dx tests.</title>
        <authorList>
            <person name="Campos J."/>
            <person name="Goldberg B."/>
            <person name="Tallon L."/>
            <person name="Sadzewicz L."/>
            <person name="Sengamalay N."/>
            <person name="Ott S."/>
            <person name="Godinez A."/>
            <person name="Nagaraj S."/>
            <person name="Vavikolanu K."/>
            <person name="Vyas G."/>
            <person name="Nadendla S."/>
            <person name="Aluvathingal J."/>
            <person name="Geyer C."/>
            <person name="Nandy P."/>
            <person name="Hobson J."/>
            <person name="Sichtig H."/>
        </authorList>
    </citation>
    <scope>NUCLEOTIDE SEQUENCE [LARGE SCALE GENOMIC DNA]</scope>
    <source>
        <strain evidence="2">FDAARGOS_79</strain>
    </source>
</reference>